<accession>A0ABW1QLG5</accession>
<dbReference type="Pfam" id="PF00672">
    <property type="entry name" value="HAMP"/>
    <property type="match status" value="1"/>
</dbReference>
<dbReference type="Pfam" id="PF00512">
    <property type="entry name" value="HisKA"/>
    <property type="match status" value="1"/>
</dbReference>
<dbReference type="InterPro" id="IPR003660">
    <property type="entry name" value="HAMP_dom"/>
</dbReference>
<dbReference type="CDD" id="cd06225">
    <property type="entry name" value="HAMP"/>
    <property type="match status" value="1"/>
</dbReference>
<dbReference type="PROSITE" id="PS50885">
    <property type="entry name" value="HAMP"/>
    <property type="match status" value="1"/>
</dbReference>
<dbReference type="SMART" id="SM00388">
    <property type="entry name" value="HisKA"/>
    <property type="match status" value="1"/>
</dbReference>
<evidence type="ECO:0000256" key="2">
    <source>
        <dbReference type="ARBA" id="ARBA00004236"/>
    </source>
</evidence>
<proteinExistence type="predicted"/>
<name>A0ABW1QLG5_9ACTN</name>
<evidence type="ECO:0000259" key="11">
    <source>
        <dbReference type="PROSITE" id="PS50109"/>
    </source>
</evidence>
<dbReference type="SMART" id="SM00304">
    <property type="entry name" value="HAMP"/>
    <property type="match status" value="1"/>
</dbReference>
<dbReference type="PROSITE" id="PS50109">
    <property type="entry name" value="HIS_KIN"/>
    <property type="match status" value="1"/>
</dbReference>
<dbReference type="CDD" id="cd00082">
    <property type="entry name" value="HisKA"/>
    <property type="match status" value="1"/>
</dbReference>
<dbReference type="CDD" id="cd19410">
    <property type="entry name" value="HK9-like_sensor"/>
    <property type="match status" value="1"/>
</dbReference>
<keyword evidence="5" id="KW-0808">Transferase</keyword>
<dbReference type="EMBL" id="JBHSQL010000006">
    <property type="protein sequence ID" value="MFC6149702.1"/>
    <property type="molecule type" value="Genomic_DNA"/>
</dbReference>
<dbReference type="Gene3D" id="3.30.565.10">
    <property type="entry name" value="Histidine kinase-like ATPase, C-terminal domain"/>
    <property type="match status" value="1"/>
</dbReference>
<dbReference type="Gene3D" id="6.10.340.10">
    <property type="match status" value="1"/>
</dbReference>
<evidence type="ECO:0000256" key="3">
    <source>
        <dbReference type="ARBA" id="ARBA00012438"/>
    </source>
</evidence>
<protein>
    <recommendedName>
        <fullName evidence="3">histidine kinase</fullName>
        <ecNumber evidence="3">2.7.13.3</ecNumber>
    </recommendedName>
</protein>
<evidence type="ECO:0000256" key="1">
    <source>
        <dbReference type="ARBA" id="ARBA00000085"/>
    </source>
</evidence>
<organism evidence="13 14">
    <name type="scientific">Mumia xiangluensis</name>
    <dbReference type="NCBI Taxonomy" id="1678900"/>
    <lineage>
        <taxon>Bacteria</taxon>
        <taxon>Bacillati</taxon>
        <taxon>Actinomycetota</taxon>
        <taxon>Actinomycetes</taxon>
        <taxon>Propionibacteriales</taxon>
        <taxon>Nocardioidaceae</taxon>
        <taxon>Mumia</taxon>
    </lineage>
</organism>
<evidence type="ECO:0000313" key="14">
    <source>
        <dbReference type="Proteomes" id="UP001596097"/>
    </source>
</evidence>
<dbReference type="InterPro" id="IPR005467">
    <property type="entry name" value="His_kinase_dom"/>
</dbReference>
<evidence type="ECO:0000313" key="13">
    <source>
        <dbReference type="EMBL" id="MFC6149702.1"/>
    </source>
</evidence>
<dbReference type="InterPro" id="IPR004358">
    <property type="entry name" value="Sig_transdc_His_kin-like_C"/>
</dbReference>
<reference evidence="14" key="1">
    <citation type="journal article" date="2019" name="Int. J. Syst. Evol. Microbiol.">
        <title>The Global Catalogue of Microorganisms (GCM) 10K type strain sequencing project: providing services to taxonomists for standard genome sequencing and annotation.</title>
        <authorList>
            <consortium name="The Broad Institute Genomics Platform"/>
            <consortium name="The Broad Institute Genome Sequencing Center for Infectious Disease"/>
            <person name="Wu L."/>
            <person name="Ma J."/>
        </authorList>
    </citation>
    <scope>NUCLEOTIDE SEQUENCE [LARGE SCALE GENOMIC DNA]</scope>
    <source>
        <strain evidence="14">CGMCC 4.7198</strain>
    </source>
</reference>
<dbReference type="InterPro" id="IPR036097">
    <property type="entry name" value="HisK_dim/P_sf"/>
</dbReference>
<keyword evidence="10" id="KW-0472">Membrane</keyword>
<comment type="subcellular location">
    <subcellularLocation>
        <location evidence="2">Cell membrane</location>
    </subcellularLocation>
</comment>
<dbReference type="PANTHER" id="PTHR43304:SF1">
    <property type="entry name" value="PAC DOMAIN-CONTAINING PROTEIN"/>
    <property type="match status" value="1"/>
</dbReference>
<evidence type="ECO:0000256" key="5">
    <source>
        <dbReference type="ARBA" id="ARBA00022679"/>
    </source>
</evidence>
<keyword evidence="9" id="KW-0902">Two-component regulatory system</keyword>
<evidence type="ECO:0000256" key="7">
    <source>
        <dbReference type="ARBA" id="ARBA00022777"/>
    </source>
</evidence>
<feature type="domain" description="HAMP" evidence="12">
    <location>
        <begin position="223"/>
        <end position="275"/>
    </location>
</feature>
<evidence type="ECO:0000256" key="8">
    <source>
        <dbReference type="ARBA" id="ARBA00022989"/>
    </source>
</evidence>
<feature type="transmembrane region" description="Helical" evidence="10">
    <location>
        <begin position="201"/>
        <end position="225"/>
    </location>
</feature>
<feature type="transmembrane region" description="Helical" evidence="10">
    <location>
        <begin position="21"/>
        <end position="47"/>
    </location>
</feature>
<dbReference type="InterPro" id="IPR052162">
    <property type="entry name" value="Sensor_kinase/Photoreceptor"/>
</dbReference>
<comment type="caution">
    <text evidence="13">The sequence shown here is derived from an EMBL/GenBank/DDBJ whole genome shotgun (WGS) entry which is preliminary data.</text>
</comment>
<dbReference type="InterPro" id="IPR007891">
    <property type="entry name" value="CHASE3"/>
</dbReference>
<dbReference type="InterPro" id="IPR003661">
    <property type="entry name" value="HisK_dim/P_dom"/>
</dbReference>
<evidence type="ECO:0000259" key="12">
    <source>
        <dbReference type="PROSITE" id="PS50885"/>
    </source>
</evidence>
<keyword evidence="6 10" id="KW-0812">Transmembrane</keyword>
<evidence type="ECO:0000256" key="4">
    <source>
        <dbReference type="ARBA" id="ARBA00022553"/>
    </source>
</evidence>
<dbReference type="PRINTS" id="PR00344">
    <property type="entry name" value="BCTRLSENSOR"/>
</dbReference>
<gene>
    <name evidence="13" type="ORF">ACFPYK_09865</name>
</gene>
<dbReference type="InterPro" id="IPR003594">
    <property type="entry name" value="HATPase_dom"/>
</dbReference>
<dbReference type="Gene3D" id="1.10.287.130">
    <property type="match status" value="1"/>
</dbReference>
<keyword evidence="8 10" id="KW-1133">Transmembrane helix</keyword>
<evidence type="ECO:0000256" key="9">
    <source>
        <dbReference type="ARBA" id="ARBA00023012"/>
    </source>
</evidence>
<dbReference type="Pfam" id="PF02518">
    <property type="entry name" value="HATPase_c"/>
    <property type="match status" value="1"/>
</dbReference>
<evidence type="ECO:0000256" key="6">
    <source>
        <dbReference type="ARBA" id="ARBA00022692"/>
    </source>
</evidence>
<dbReference type="Proteomes" id="UP001596097">
    <property type="component" value="Unassembled WGS sequence"/>
</dbReference>
<comment type="catalytic activity">
    <reaction evidence="1">
        <text>ATP + protein L-histidine = ADP + protein N-phospho-L-histidine.</text>
        <dbReference type="EC" id="2.7.13.3"/>
    </reaction>
</comment>
<keyword evidence="7" id="KW-0418">Kinase</keyword>
<keyword evidence="4" id="KW-0597">Phosphoprotein</keyword>
<dbReference type="SUPFAM" id="SSF158472">
    <property type="entry name" value="HAMP domain-like"/>
    <property type="match status" value="1"/>
</dbReference>
<dbReference type="PANTHER" id="PTHR43304">
    <property type="entry name" value="PHYTOCHROME-LIKE PROTEIN CPH1"/>
    <property type="match status" value="1"/>
</dbReference>
<dbReference type="RefSeq" id="WP_205603015.1">
    <property type="nucleotide sequence ID" value="NZ_JBHSQL010000006.1"/>
</dbReference>
<dbReference type="Pfam" id="PF05227">
    <property type="entry name" value="CHASE3"/>
    <property type="match status" value="1"/>
</dbReference>
<dbReference type="SUPFAM" id="SSF55874">
    <property type="entry name" value="ATPase domain of HSP90 chaperone/DNA topoisomerase II/histidine kinase"/>
    <property type="match status" value="1"/>
</dbReference>
<feature type="domain" description="Histidine kinase" evidence="11">
    <location>
        <begin position="311"/>
        <end position="531"/>
    </location>
</feature>
<dbReference type="SUPFAM" id="SSF47384">
    <property type="entry name" value="Homodimeric domain of signal transducing histidine kinase"/>
    <property type="match status" value="1"/>
</dbReference>
<dbReference type="SMART" id="SM00387">
    <property type="entry name" value="HATPase_c"/>
    <property type="match status" value="1"/>
</dbReference>
<sequence length="561" mass="61427">MTTRARRARRWVYSAMARVTVQGWFFVVLAIMVLLVAVGTVVGAQLLGRTASASDQLIDQIQPARSEAYRFQKALLDQETGARGYVLTADPEFSRPYTEGMETEQDAAAALRRLLPDDPTVTSDLDRIQDAAETWRRDYAEPMMATVGAGGAQAFDPAVSRQAKVAFDELRTMFDEQNANLLATRNTSKQNLDDARDLQTWVFVTLICAFFVAGALMTLLVRMLVTRPLAILQSSSRTIADGDFSHTISQNGPSDIRAVANDVELMRHRIVEALDASLAQERLLQAQSAELDAQAADLRRSNAELEQFAYVASHDLQEPLRKVASFCQLLEKRYADSLDERGKQYIDFAVDGAKRMQVLITDLLTFSRVGRLNDQTEQVALDSALDEAVANLATALEEAHARVERPAVLPTIDGDPTLLTMLWQNLLANAVKFRAPDRAPVITITCVPAPEHDDSGSLLVTVTDNGIGIPPEFAEKVFVIFQRLHSREAYAGTGIGLSLCKKIVDHHGGRIWVDTEHVDGARICFTLPRRASSARAHAEALASATASATPTALTGSEGSHP</sequence>
<dbReference type="InterPro" id="IPR036890">
    <property type="entry name" value="HATPase_C_sf"/>
</dbReference>
<keyword evidence="14" id="KW-1185">Reference proteome</keyword>
<dbReference type="EC" id="2.7.13.3" evidence="3"/>
<evidence type="ECO:0000256" key="10">
    <source>
        <dbReference type="SAM" id="Phobius"/>
    </source>
</evidence>